<dbReference type="RefSeq" id="WP_076369999.1">
    <property type="nucleotide sequence ID" value="NZ_FTMG01000001.1"/>
</dbReference>
<evidence type="ECO:0000313" key="5">
    <source>
        <dbReference type="EMBL" id="MBB6126081.1"/>
    </source>
</evidence>
<dbReference type="PROSITE" id="PS50110">
    <property type="entry name" value="RESPONSE_REGULATORY"/>
    <property type="match status" value="1"/>
</dbReference>
<dbReference type="AlphaFoldDB" id="A0A1N6PFU0"/>
<evidence type="ECO:0000256" key="1">
    <source>
        <dbReference type="ARBA" id="ARBA00022553"/>
    </source>
</evidence>
<keyword evidence="6" id="KW-1185">Reference proteome</keyword>
<dbReference type="Gene3D" id="3.40.50.2300">
    <property type="match status" value="1"/>
</dbReference>
<dbReference type="InterPro" id="IPR001789">
    <property type="entry name" value="Sig_transdc_resp-reg_receiver"/>
</dbReference>
<keyword evidence="1 2" id="KW-0597">Phosphoprotein</keyword>
<dbReference type="OrthoDB" id="795853at2"/>
<sequence>MKRVLILDNDPGVLDVMQEALSYEGFDVVGVEEANNLDALIADYQPHLLMMDFALNGTDGGKLCQQLKTNAKTSRLPIIIISAYSNKGFVPGSYGCNDFITKPFDLYDLIARIKVLVGQVIEKPMGFGERPDAM</sequence>
<dbReference type="Pfam" id="PF00072">
    <property type="entry name" value="Response_reg"/>
    <property type="match status" value="1"/>
</dbReference>
<evidence type="ECO:0000313" key="7">
    <source>
        <dbReference type="Proteomes" id="UP000548326"/>
    </source>
</evidence>
<evidence type="ECO:0000313" key="6">
    <source>
        <dbReference type="Proteomes" id="UP000541583"/>
    </source>
</evidence>
<dbReference type="EMBL" id="JACHCB010000001">
    <property type="protein sequence ID" value="MBB6107599.1"/>
    <property type="molecule type" value="Genomic_DNA"/>
</dbReference>
<gene>
    <name evidence="5" type="ORF">HDF22_000182</name>
    <name evidence="4" type="ORF">HDF23_000329</name>
</gene>
<dbReference type="EMBL" id="JACHCA010000001">
    <property type="protein sequence ID" value="MBB6126081.1"/>
    <property type="molecule type" value="Genomic_DNA"/>
</dbReference>
<feature type="domain" description="Response regulatory" evidence="3">
    <location>
        <begin position="3"/>
        <end position="117"/>
    </location>
</feature>
<dbReference type="Proteomes" id="UP000541583">
    <property type="component" value="Unassembled WGS sequence"/>
</dbReference>
<reference evidence="6 7" key="1">
    <citation type="submission" date="2020-08" db="EMBL/GenBank/DDBJ databases">
        <title>Genomic Encyclopedia of Type Strains, Phase IV (KMG-V): Genome sequencing to study the core and pangenomes of soil and plant-associated prokaryotes.</title>
        <authorList>
            <person name="Whitman W."/>
        </authorList>
    </citation>
    <scope>NUCLEOTIDE SEQUENCE [LARGE SCALE GENOMIC DNA]</scope>
    <source>
        <strain evidence="4 6">ANJLi2</strain>
        <strain evidence="5 7">MP601</strain>
    </source>
</reference>
<dbReference type="STRING" id="354630.SAMN05421821_101481"/>
<keyword evidence="5" id="KW-0238">DNA-binding</keyword>
<protein>
    <submittedName>
        <fullName evidence="5">DNA-binding response OmpR family regulator</fullName>
    </submittedName>
</protein>
<dbReference type="SUPFAM" id="SSF52172">
    <property type="entry name" value="CheY-like"/>
    <property type="match status" value="1"/>
</dbReference>
<dbReference type="GO" id="GO:0003677">
    <property type="term" value="F:DNA binding"/>
    <property type="evidence" value="ECO:0007669"/>
    <property type="project" value="UniProtKB-KW"/>
</dbReference>
<dbReference type="PANTHER" id="PTHR44591">
    <property type="entry name" value="STRESS RESPONSE REGULATOR PROTEIN 1"/>
    <property type="match status" value="1"/>
</dbReference>
<evidence type="ECO:0000256" key="2">
    <source>
        <dbReference type="PROSITE-ProRule" id="PRU00169"/>
    </source>
</evidence>
<evidence type="ECO:0000313" key="4">
    <source>
        <dbReference type="EMBL" id="MBB6107599.1"/>
    </source>
</evidence>
<accession>A0A1N6PFU0</accession>
<dbReference type="SMART" id="SM00448">
    <property type="entry name" value="REC"/>
    <property type="match status" value="1"/>
</dbReference>
<proteinExistence type="predicted"/>
<feature type="modified residue" description="4-aspartylphosphate" evidence="2">
    <location>
        <position position="52"/>
    </location>
</feature>
<evidence type="ECO:0000259" key="3">
    <source>
        <dbReference type="PROSITE" id="PS50110"/>
    </source>
</evidence>
<dbReference type="Proteomes" id="UP000548326">
    <property type="component" value="Unassembled WGS sequence"/>
</dbReference>
<dbReference type="InterPro" id="IPR011006">
    <property type="entry name" value="CheY-like_superfamily"/>
</dbReference>
<dbReference type="PANTHER" id="PTHR44591:SF3">
    <property type="entry name" value="RESPONSE REGULATORY DOMAIN-CONTAINING PROTEIN"/>
    <property type="match status" value="1"/>
</dbReference>
<dbReference type="InterPro" id="IPR050595">
    <property type="entry name" value="Bact_response_regulator"/>
</dbReference>
<organism evidence="5 7">
    <name type="scientific">Mucilaginibacter lappiensis</name>
    <dbReference type="NCBI Taxonomy" id="354630"/>
    <lineage>
        <taxon>Bacteria</taxon>
        <taxon>Pseudomonadati</taxon>
        <taxon>Bacteroidota</taxon>
        <taxon>Sphingobacteriia</taxon>
        <taxon>Sphingobacteriales</taxon>
        <taxon>Sphingobacteriaceae</taxon>
        <taxon>Mucilaginibacter</taxon>
    </lineage>
</organism>
<dbReference type="GO" id="GO:0000160">
    <property type="term" value="P:phosphorelay signal transduction system"/>
    <property type="evidence" value="ECO:0007669"/>
    <property type="project" value="InterPro"/>
</dbReference>
<comment type="caution">
    <text evidence="5">The sequence shown here is derived from an EMBL/GenBank/DDBJ whole genome shotgun (WGS) entry which is preliminary data.</text>
</comment>
<name>A0A1N6PFU0_9SPHI</name>